<sequence>MKKLPIGVENYEEMISERFYYIDKTGLLRELLQNWAKVNLFTRPRRFGKTLNMSMLKSFFEIGQDGRLFEGMEITQDTKLCDSYMGKFPVIFLTLKDVEADTYEVAYEMLCNVIAEEADRFAWLSESSALSQYDKEQYARIQRGDLGNPAELQRSLKTLSKMLYKHYGRQVIILIDEYDVPLEKAYQKRYYEKMISVLRSVLMMALKTNEYLYFAVLTGCLRISKESIFTGLNNLSVHTIQDAIYDEYFGFTDPEVRQLLEYYGISGKYEEVREWYDGYRFGKKEVYCPWDVLNYVKDHLFDPDAEPKLYWANSSSNSIVKSILEQSTGTVRNQIETLMAGQSIEKRLVSELTYQDLDKEDREERTDVLWSMLYATGYLTDAGKNRQGLYRLIIPNREILQIYEEQIQNWFFKTAKKDSGKLKALCTAVKEGDGKGLEEAFENFLQTSISIRDTYVKKAKKENFYQGILLGLLSSREEWIVRSNQESGEGYGDIFVEITSEKIGCILEVKYAENGALESKCGEALEQIIRKKYDQRLRMEGMQVMHAFGVACYKKSCKVAYQRLPESL</sequence>
<accession>A0A9D1ESA4</accession>
<dbReference type="InterPro" id="IPR018631">
    <property type="entry name" value="AAA-ATPase-like_dom"/>
</dbReference>
<name>A0A9D1ESA4_9FIRM</name>
<evidence type="ECO:0000259" key="1">
    <source>
        <dbReference type="Pfam" id="PF09820"/>
    </source>
</evidence>
<organism evidence="2 3">
    <name type="scientific">Candidatus Limivivens intestinipullorum</name>
    <dbReference type="NCBI Taxonomy" id="2840858"/>
    <lineage>
        <taxon>Bacteria</taxon>
        <taxon>Bacillati</taxon>
        <taxon>Bacillota</taxon>
        <taxon>Clostridia</taxon>
        <taxon>Lachnospirales</taxon>
        <taxon>Lachnospiraceae</taxon>
        <taxon>Lachnospiraceae incertae sedis</taxon>
        <taxon>Candidatus Limivivens</taxon>
    </lineage>
</organism>
<proteinExistence type="predicted"/>
<dbReference type="EMBL" id="DVIQ01000026">
    <property type="protein sequence ID" value="HIS31018.1"/>
    <property type="molecule type" value="Genomic_DNA"/>
</dbReference>
<dbReference type="PANTHER" id="PTHR34825:SF1">
    <property type="entry name" value="AAA-ATPASE-LIKE DOMAIN-CONTAINING PROTEIN"/>
    <property type="match status" value="1"/>
</dbReference>
<dbReference type="InterPro" id="IPR012547">
    <property type="entry name" value="PDDEXK_9"/>
</dbReference>
<gene>
    <name evidence="2" type="ORF">IAB44_05635</name>
</gene>
<protein>
    <submittedName>
        <fullName evidence="2">AAA family ATPase</fullName>
    </submittedName>
</protein>
<dbReference type="AlphaFoldDB" id="A0A9D1ESA4"/>
<dbReference type="PANTHER" id="PTHR34825">
    <property type="entry name" value="CONSERVED PROTEIN, WITH A WEAK D-GALACTARATE DEHYDRATASE/ALTRONATE HYDROLASE DOMAIN"/>
    <property type="match status" value="1"/>
</dbReference>
<dbReference type="InterPro" id="IPR027417">
    <property type="entry name" value="P-loop_NTPase"/>
</dbReference>
<comment type="caution">
    <text evidence="2">The sequence shown here is derived from an EMBL/GenBank/DDBJ whole genome shotgun (WGS) entry which is preliminary data.</text>
</comment>
<dbReference type="Proteomes" id="UP000823935">
    <property type="component" value="Unassembled WGS sequence"/>
</dbReference>
<reference evidence="2" key="1">
    <citation type="submission" date="2020-10" db="EMBL/GenBank/DDBJ databases">
        <authorList>
            <person name="Gilroy R."/>
        </authorList>
    </citation>
    <scope>NUCLEOTIDE SEQUENCE</scope>
    <source>
        <strain evidence="2">CHK190-19873</strain>
    </source>
</reference>
<evidence type="ECO:0000313" key="3">
    <source>
        <dbReference type="Proteomes" id="UP000823935"/>
    </source>
</evidence>
<dbReference type="SUPFAM" id="SSF52540">
    <property type="entry name" value="P-loop containing nucleoside triphosphate hydrolases"/>
    <property type="match status" value="1"/>
</dbReference>
<dbReference type="Pfam" id="PF09820">
    <property type="entry name" value="AAA-ATPase_like"/>
    <property type="match status" value="1"/>
</dbReference>
<reference evidence="2" key="2">
    <citation type="journal article" date="2021" name="PeerJ">
        <title>Extensive microbial diversity within the chicken gut microbiome revealed by metagenomics and culture.</title>
        <authorList>
            <person name="Gilroy R."/>
            <person name="Ravi A."/>
            <person name="Getino M."/>
            <person name="Pursley I."/>
            <person name="Horton D.L."/>
            <person name="Alikhan N.F."/>
            <person name="Baker D."/>
            <person name="Gharbi K."/>
            <person name="Hall N."/>
            <person name="Watson M."/>
            <person name="Adriaenssens E.M."/>
            <person name="Foster-Nyarko E."/>
            <person name="Jarju S."/>
            <person name="Secka A."/>
            <person name="Antonio M."/>
            <person name="Oren A."/>
            <person name="Chaudhuri R.R."/>
            <person name="La Ragione R."/>
            <person name="Hildebrand F."/>
            <person name="Pallen M.J."/>
        </authorList>
    </citation>
    <scope>NUCLEOTIDE SEQUENCE</scope>
    <source>
        <strain evidence="2">CHK190-19873</strain>
    </source>
</reference>
<evidence type="ECO:0000313" key="2">
    <source>
        <dbReference type="EMBL" id="HIS31018.1"/>
    </source>
</evidence>
<dbReference type="Pfam" id="PF08011">
    <property type="entry name" value="PDDEXK_9"/>
    <property type="match status" value="1"/>
</dbReference>
<feature type="domain" description="AAA-ATPase-like" evidence="1">
    <location>
        <begin position="5"/>
        <end position="229"/>
    </location>
</feature>